<dbReference type="AlphaFoldDB" id="A0AAN7Z6P8"/>
<accession>A0AAN7Z6P8</accession>
<dbReference type="Proteomes" id="UP001305414">
    <property type="component" value="Unassembled WGS sequence"/>
</dbReference>
<organism evidence="1 2">
    <name type="scientific">Xylaria bambusicola</name>
    <dbReference type="NCBI Taxonomy" id="326684"/>
    <lineage>
        <taxon>Eukaryota</taxon>
        <taxon>Fungi</taxon>
        <taxon>Dikarya</taxon>
        <taxon>Ascomycota</taxon>
        <taxon>Pezizomycotina</taxon>
        <taxon>Sordariomycetes</taxon>
        <taxon>Xylariomycetidae</taxon>
        <taxon>Xylariales</taxon>
        <taxon>Xylariaceae</taxon>
        <taxon>Xylaria</taxon>
    </lineage>
</organism>
<keyword evidence="2" id="KW-1185">Reference proteome</keyword>
<sequence length="205" mass="23728">MTKDNTITVKIKEAPSLKKKNKISSTYHAIEIFGKEKSWLAELWREFEYNDVVKADDKNTCNLDYVCEPEAEPPLRFHGVTTTGFASYKSPKGQRWDPLAFCRSTFDDRGRRWENIRTWNHRGFLKRKKRVKSDLNAASLETQVLYTSTGSIFQPTVRSKRPLDLSKISDFRISLCNHPKCPQAPQKGAFELDLVSIQEVRLSNR</sequence>
<protein>
    <submittedName>
        <fullName evidence="1">Uncharacterized protein</fullName>
    </submittedName>
</protein>
<name>A0AAN7Z6P8_9PEZI</name>
<proteinExistence type="predicted"/>
<dbReference type="EMBL" id="JAWHQM010000003">
    <property type="protein sequence ID" value="KAK5626436.1"/>
    <property type="molecule type" value="Genomic_DNA"/>
</dbReference>
<evidence type="ECO:0000313" key="1">
    <source>
        <dbReference type="EMBL" id="KAK5626436.1"/>
    </source>
</evidence>
<gene>
    <name evidence="1" type="ORF">RRF57_002151</name>
</gene>
<comment type="caution">
    <text evidence="1">The sequence shown here is derived from an EMBL/GenBank/DDBJ whole genome shotgun (WGS) entry which is preliminary data.</text>
</comment>
<evidence type="ECO:0000313" key="2">
    <source>
        <dbReference type="Proteomes" id="UP001305414"/>
    </source>
</evidence>
<reference evidence="1 2" key="1">
    <citation type="submission" date="2023-10" db="EMBL/GenBank/DDBJ databases">
        <title>Draft genome sequence of Xylaria bambusicola isolate GMP-LS, the root and basal stem rot pathogen of sugarcane in Indonesia.</title>
        <authorList>
            <person name="Selvaraj P."/>
            <person name="Muralishankar V."/>
            <person name="Muruganantham S."/>
            <person name="Sp S."/>
            <person name="Haryani S."/>
            <person name="Lau K.J.X."/>
            <person name="Naqvi N.I."/>
        </authorList>
    </citation>
    <scope>NUCLEOTIDE SEQUENCE [LARGE SCALE GENOMIC DNA]</scope>
    <source>
        <strain evidence="1">GMP-LS</strain>
    </source>
</reference>